<dbReference type="STRING" id="311180.SAMN04488050_1303"/>
<dbReference type="Proteomes" id="UP000199392">
    <property type="component" value="Unassembled WGS sequence"/>
</dbReference>
<dbReference type="EMBL" id="FOZW01000030">
    <property type="protein sequence ID" value="SFT27397.1"/>
    <property type="molecule type" value="Genomic_DNA"/>
</dbReference>
<dbReference type="Gene3D" id="2.30.30.40">
    <property type="entry name" value="SH3 Domains"/>
    <property type="match status" value="1"/>
</dbReference>
<reference evidence="4" key="1">
    <citation type="submission" date="2016-10" db="EMBL/GenBank/DDBJ databases">
        <authorList>
            <person name="Varghese N."/>
            <person name="Submissions S."/>
        </authorList>
    </citation>
    <scope>NUCLEOTIDE SEQUENCE [LARGE SCALE GENOMIC DNA]</scope>
    <source>
        <strain evidence="4">DSM 26894</strain>
    </source>
</reference>
<accession>A0A1I6WN37</accession>
<name>A0A1I6WN37_9RHOB</name>
<dbReference type="Pfam" id="PF08239">
    <property type="entry name" value="SH3_3"/>
    <property type="match status" value="1"/>
</dbReference>
<evidence type="ECO:0000256" key="1">
    <source>
        <dbReference type="SAM" id="SignalP"/>
    </source>
</evidence>
<feature type="signal peptide" evidence="1">
    <location>
        <begin position="1"/>
        <end position="25"/>
    </location>
</feature>
<organism evidence="3 4">
    <name type="scientific">Alloyangia pacifica</name>
    <dbReference type="NCBI Taxonomy" id="311180"/>
    <lineage>
        <taxon>Bacteria</taxon>
        <taxon>Pseudomonadati</taxon>
        <taxon>Pseudomonadota</taxon>
        <taxon>Alphaproteobacteria</taxon>
        <taxon>Rhodobacterales</taxon>
        <taxon>Roseobacteraceae</taxon>
        <taxon>Alloyangia</taxon>
    </lineage>
</organism>
<feature type="domain" description="SH3b" evidence="2">
    <location>
        <begin position="121"/>
        <end position="186"/>
    </location>
</feature>
<keyword evidence="1" id="KW-0732">Signal</keyword>
<sequence>MKSFMVMTFALLGCAWYSLSGGADFEPGIHSVELPNLIAGGFATPAAAQSVPTAEVTRASTGSLADVSVPDSQTPMPVKATKAAFDVTLAAVPDKPISASFEPESGADTLAAAASAETLPADLRQVTGTRVNLRYGPGTDYSVVGQLAAGDKVEILSDPGDGWVKLQARSGGTAGWMYDAYLSAAN</sequence>
<gene>
    <name evidence="3" type="ORF">SAMN04488050_1303</name>
</gene>
<evidence type="ECO:0000259" key="2">
    <source>
        <dbReference type="PROSITE" id="PS51781"/>
    </source>
</evidence>
<dbReference type="OrthoDB" id="7433551at2"/>
<proteinExistence type="predicted"/>
<keyword evidence="4" id="KW-1185">Reference proteome</keyword>
<feature type="chain" id="PRO_5011757164" evidence="1">
    <location>
        <begin position="26"/>
        <end position="186"/>
    </location>
</feature>
<dbReference type="AlphaFoldDB" id="A0A1I6WN37"/>
<protein>
    <submittedName>
        <fullName evidence="3">SH3 domain-containing protein</fullName>
    </submittedName>
</protein>
<dbReference type="RefSeq" id="WP_092431518.1">
    <property type="nucleotide sequence ID" value="NZ_FNCL01000035.1"/>
</dbReference>
<dbReference type="SMART" id="SM00287">
    <property type="entry name" value="SH3b"/>
    <property type="match status" value="1"/>
</dbReference>
<dbReference type="PROSITE" id="PS51781">
    <property type="entry name" value="SH3B"/>
    <property type="match status" value="1"/>
</dbReference>
<evidence type="ECO:0000313" key="3">
    <source>
        <dbReference type="EMBL" id="SFT27397.1"/>
    </source>
</evidence>
<evidence type="ECO:0000313" key="4">
    <source>
        <dbReference type="Proteomes" id="UP000199392"/>
    </source>
</evidence>
<dbReference type="InterPro" id="IPR003646">
    <property type="entry name" value="SH3-like_bac-type"/>
</dbReference>